<protein>
    <submittedName>
        <fullName evidence="2">Uncharacterized protein</fullName>
    </submittedName>
</protein>
<name>Q6YWK0_ORYSJ</name>
<evidence type="ECO:0000256" key="1">
    <source>
        <dbReference type="SAM" id="MobiDB-lite"/>
    </source>
</evidence>
<sequence length="134" mass="13930">MVIFFNDLHETPPAIGRTFRTKPASISAARAEPTSAAIGCTSLRKPASDPSSKHCLAGQMQPSATPSSSLPSHGCHSSRCCCHPATCCRQTAADATTAMNSTPAITVALSSSATGHESSLTPPYASTHKPYRTE</sequence>
<evidence type="ECO:0000313" key="3">
    <source>
        <dbReference type="Proteomes" id="UP000000763"/>
    </source>
</evidence>
<accession>Q6YWK0</accession>
<dbReference type="EMBL" id="AP005757">
    <property type="protein sequence ID" value="BAD10633.1"/>
    <property type="molecule type" value="Genomic_DNA"/>
</dbReference>
<evidence type="ECO:0000313" key="2">
    <source>
        <dbReference type="EMBL" id="BAD10633.1"/>
    </source>
</evidence>
<reference evidence="3" key="1">
    <citation type="journal article" date="2005" name="Nature">
        <title>The map-based sequence of the rice genome.</title>
        <authorList>
            <consortium name="International rice genome sequencing project (IRGSP)"/>
            <person name="Matsumoto T."/>
            <person name="Wu J."/>
            <person name="Kanamori H."/>
            <person name="Katayose Y."/>
            <person name="Fujisawa M."/>
            <person name="Namiki N."/>
            <person name="Mizuno H."/>
            <person name="Yamamoto K."/>
            <person name="Antonio B.A."/>
            <person name="Baba T."/>
            <person name="Sakata K."/>
            <person name="Nagamura Y."/>
            <person name="Aoki H."/>
            <person name="Arikawa K."/>
            <person name="Arita K."/>
            <person name="Bito T."/>
            <person name="Chiden Y."/>
            <person name="Fujitsuka N."/>
            <person name="Fukunaka R."/>
            <person name="Hamada M."/>
            <person name="Harada C."/>
            <person name="Hayashi A."/>
            <person name="Hijishita S."/>
            <person name="Honda M."/>
            <person name="Hosokawa S."/>
            <person name="Ichikawa Y."/>
            <person name="Idonuma A."/>
            <person name="Iijima M."/>
            <person name="Ikeda M."/>
            <person name="Ikeno M."/>
            <person name="Ito K."/>
            <person name="Ito S."/>
            <person name="Ito T."/>
            <person name="Ito Y."/>
            <person name="Ito Y."/>
            <person name="Iwabuchi A."/>
            <person name="Kamiya K."/>
            <person name="Karasawa W."/>
            <person name="Kurita K."/>
            <person name="Katagiri S."/>
            <person name="Kikuta A."/>
            <person name="Kobayashi H."/>
            <person name="Kobayashi N."/>
            <person name="Machita K."/>
            <person name="Maehara T."/>
            <person name="Masukawa M."/>
            <person name="Mizubayashi T."/>
            <person name="Mukai Y."/>
            <person name="Nagasaki H."/>
            <person name="Nagata Y."/>
            <person name="Naito S."/>
            <person name="Nakashima M."/>
            <person name="Nakama Y."/>
            <person name="Nakamichi Y."/>
            <person name="Nakamura M."/>
            <person name="Meguro A."/>
            <person name="Negishi M."/>
            <person name="Ohta I."/>
            <person name="Ohta T."/>
            <person name="Okamoto M."/>
            <person name="Ono N."/>
            <person name="Saji S."/>
            <person name="Sakaguchi M."/>
            <person name="Sakai K."/>
            <person name="Shibata M."/>
            <person name="Shimokawa T."/>
            <person name="Song J."/>
            <person name="Takazaki Y."/>
            <person name="Terasawa K."/>
            <person name="Tsugane M."/>
            <person name="Tsuji K."/>
            <person name="Ueda S."/>
            <person name="Waki K."/>
            <person name="Yamagata H."/>
            <person name="Yamamoto M."/>
            <person name="Yamamoto S."/>
            <person name="Yamane H."/>
            <person name="Yoshiki S."/>
            <person name="Yoshihara R."/>
            <person name="Yukawa K."/>
            <person name="Zhong H."/>
            <person name="Yano M."/>
            <person name="Yuan Q."/>
            <person name="Ouyang S."/>
            <person name="Liu J."/>
            <person name="Jones K.M."/>
            <person name="Gansberger K."/>
            <person name="Moffat K."/>
            <person name="Hill J."/>
            <person name="Bera J."/>
            <person name="Fadrosh D."/>
            <person name="Jin S."/>
            <person name="Johri S."/>
            <person name="Kim M."/>
            <person name="Overton L."/>
            <person name="Reardon M."/>
            <person name="Tsitrin T."/>
            <person name="Vuong H."/>
            <person name="Weaver B."/>
            <person name="Ciecko A."/>
            <person name="Tallon L."/>
            <person name="Jackson J."/>
            <person name="Pai G."/>
            <person name="Aken S.V."/>
            <person name="Utterback T."/>
            <person name="Reidmuller S."/>
            <person name="Feldblyum T."/>
            <person name="Hsiao J."/>
            <person name="Zismann V."/>
            <person name="Iobst S."/>
            <person name="de Vazeille A.R."/>
            <person name="Buell C.R."/>
            <person name="Ying K."/>
            <person name="Li Y."/>
            <person name="Lu T."/>
            <person name="Huang Y."/>
            <person name="Zhao Q."/>
            <person name="Feng Q."/>
            <person name="Zhang L."/>
            <person name="Zhu J."/>
            <person name="Weng Q."/>
            <person name="Mu J."/>
            <person name="Lu Y."/>
            <person name="Fan D."/>
            <person name="Liu Y."/>
            <person name="Guan J."/>
            <person name="Zhang Y."/>
            <person name="Yu S."/>
            <person name="Liu X."/>
            <person name="Zhang Y."/>
            <person name="Hong G."/>
            <person name="Han B."/>
            <person name="Choisne N."/>
            <person name="Demange N."/>
            <person name="Orjeda G."/>
            <person name="Samain S."/>
            <person name="Cattolico L."/>
            <person name="Pelletier E."/>
            <person name="Couloux A."/>
            <person name="Segurens B."/>
            <person name="Wincker P."/>
            <person name="D'Hont A."/>
            <person name="Scarpelli C."/>
            <person name="Weissenbach J."/>
            <person name="Salanoubat M."/>
            <person name="Quetier F."/>
            <person name="Yu Y."/>
            <person name="Kim H.R."/>
            <person name="Rambo T."/>
            <person name="Currie J."/>
            <person name="Collura K."/>
            <person name="Luo M."/>
            <person name="Yang T."/>
            <person name="Ammiraju J.S.S."/>
            <person name="Engler F."/>
            <person name="Soderlund C."/>
            <person name="Wing R.A."/>
            <person name="Palmer L.E."/>
            <person name="de la Bastide M."/>
            <person name="Spiegel L."/>
            <person name="Nascimento L."/>
            <person name="Zutavern T."/>
            <person name="O'Shaughnessy A."/>
            <person name="Dike S."/>
            <person name="Dedhia N."/>
            <person name="Preston R."/>
            <person name="Balija V."/>
            <person name="McCombie W.R."/>
            <person name="Chow T."/>
            <person name="Chen H."/>
            <person name="Chung M."/>
            <person name="Chen C."/>
            <person name="Shaw J."/>
            <person name="Wu H."/>
            <person name="Hsiao K."/>
            <person name="Chao Y."/>
            <person name="Chu M."/>
            <person name="Cheng C."/>
            <person name="Hour A."/>
            <person name="Lee P."/>
            <person name="Lin S."/>
            <person name="Lin Y."/>
            <person name="Liou J."/>
            <person name="Liu S."/>
            <person name="Hsing Y."/>
            <person name="Raghuvanshi S."/>
            <person name="Mohanty A."/>
            <person name="Bharti A.K."/>
            <person name="Gaur A."/>
            <person name="Gupta V."/>
            <person name="Kumar D."/>
            <person name="Ravi V."/>
            <person name="Vij S."/>
            <person name="Kapur A."/>
            <person name="Khurana P."/>
            <person name="Khurana P."/>
            <person name="Khurana J.P."/>
            <person name="Tyagi A.K."/>
            <person name="Gaikwad K."/>
            <person name="Singh A."/>
            <person name="Dalal V."/>
            <person name="Srivastava S."/>
            <person name="Dixit A."/>
            <person name="Pal A.K."/>
            <person name="Ghazi I.A."/>
            <person name="Yadav M."/>
            <person name="Pandit A."/>
            <person name="Bhargava A."/>
            <person name="Sureshbabu K."/>
            <person name="Batra K."/>
            <person name="Sharma T.R."/>
            <person name="Mohapatra T."/>
            <person name="Singh N.K."/>
            <person name="Messing J."/>
            <person name="Nelson A.B."/>
            <person name="Fuks G."/>
            <person name="Kavchok S."/>
            <person name="Keizer G."/>
            <person name="Linton E."/>
            <person name="Llaca V."/>
            <person name="Song R."/>
            <person name="Tanyolac B."/>
            <person name="Young S."/>
            <person name="Ho-Il K."/>
            <person name="Hahn J.H."/>
            <person name="Sangsakoo G."/>
            <person name="Vanavichit A."/>
            <person name="de Mattos Luiz.A.T."/>
            <person name="Zimmer P.D."/>
            <person name="Malone G."/>
            <person name="Dellagostin O."/>
            <person name="de Oliveira A.C."/>
            <person name="Bevan M."/>
            <person name="Bancroft I."/>
            <person name="Minx P."/>
            <person name="Cordum H."/>
            <person name="Wilson R."/>
            <person name="Cheng Z."/>
            <person name="Jin W."/>
            <person name="Jiang J."/>
            <person name="Leong S.A."/>
            <person name="Iwama H."/>
            <person name="Gojobori T."/>
            <person name="Itoh T."/>
            <person name="Niimura Y."/>
            <person name="Fujii Y."/>
            <person name="Habara T."/>
            <person name="Sakai H."/>
            <person name="Sato Y."/>
            <person name="Wilson G."/>
            <person name="Kumar K."/>
            <person name="McCouch S."/>
            <person name="Juretic N."/>
            <person name="Hoen D."/>
            <person name="Wright S."/>
            <person name="Bruskiewich R."/>
            <person name="Bureau T."/>
            <person name="Miyao A."/>
            <person name="Hirochika H."/>
            <person name="Nishikawa T."/>
            <person name="Kadowaki K."/>
            <person name="Sugiura M."/>
            <person name="Burr B."/>
            <person name="Sasaki T."/>
        </authorList>
    </citation>
    <scope>NUCLEOTIDE SEQUENCE [LARGE SCALE GENOMIC DNA]</scope>
    <source>
        <strain evidence="3">cv. Nipponbare</strain>
    </source>
</reference>
<organism evidence="2 3">
    <name type="scientific">Oryza sativa subsp. japonica</name>
    <name type="common">Rice</name>
    <dbReference type="NCBI Taxonomy" id="39947"/>
    <lineage>
        <taxon>Eukaryota</taxon>
        <taxon>Viridiplantae</taxon>
        <taxon>Streptophyta</taxon>
        <taxon>Embryophyta</taxon>
        <taxon>Tracheophyta</taxon>
        <taxon>Spermatophyta</taxon>
        <taxon>Magnoliopsida</taxon>
        <taxon>Liliopsida</taxon>
        <taxon>Poales</taxon>
        <taxon>Poaceae</taxon>
        <taxon>BOP clade</taxon>
        <taxon>Oryzoideae</taxon>
        <taxon>Oryzeae</taxon>
        <taxon>Oryzinae</taxon>
        <taxon>Oryza</taxon>
        <taxon>Oryza sativa</taxon>
    </lineage>
</organism>
<proteinExistence type="predicted"/>
<dbReference type="AlphaFoldDB" id="Q6YWK0"/>
<feature type="compositionally biased region" description="Low complexity" evidence="1">
    <location>
        <begin position="66"/>
        <end position="77"/>
    </location>
</feature>
<feature type="region of interest" description="Disordered" evidence="1">
    <location>
        <begin position="39"/>
        <end position="78"/>
    </location>
</feature>
<dbReference type="Proteomes" id="UP000000763">
    <property type="component" value="Chromosome 8"/>
</dbReference>
<gene>
    <name evidence="2" type="primary">P0413H11.29</name>
</gene>
<feature type="compositionally biased region" description="Polar residues" evidence="1">
    <location>
        <begin position="109"/>
        <end position="121"/>
    </location>
</feature>
<feature type="region of interest" description="Disordered" evidence="1">
    <location>
        <begin position="109"/>
        <end position="134"/>
    </location>
</feature>
<reference evidence="3" key="2">
    <citation type="journal article" date="2008" name="Nucleic Acids Res.">
        <title>The rice annotation project database (RAP-DB): 2008 update.</title>
        <authorList>
            <consortium name="The rice annotation project (RAP)"/>
        </authorList>
    </citation>
    <scope>GENOME REANNOTATION</scope>
    <source>
        <strain evidence="3">cv. Nipponbare</strain>
    </source>
</reference>